<comment type="caution">
    <text evidence="2">The sequence shown here is derived from an EMBL/GenBank/DDBJ whole genome shotgun (WGS) entry which is preliminary data.</text>
</comment>
<dbReference type="Proteomes" id="UP001433268">
    <property type="component" value="Unassembled WGS sequence"/>
</dbReference>
<name>A0ABR1UUI5_9PEZI</name>
<organism evidence="2 3">
    <name type="scientific">Apiospora hydei</name>
    <dbReference type="NCBI Taxonomy" id="1337664"/>
    <lineage>
        <taxon>Eukaryota</taxon>
        <taxon>Fungi</taxon>
        <taxon>Dikarya</taxon>
        <taxon>Ascomycota</taxon>
        <taxon>Pezizomycotina</taxon>
        <taxon>Sordariomycetes</taxon>
        <taxon>Xylariomycetidae</taxon>
        <taxon>Amphisphaeriales</taxon>
        <taxon>Apiosporaceae</taxon>
        <taxon>Apiospora</taxon>
    </lineage>
</organism>
<sequence>MASASVFSLFPELPTEIRLLIWEQAVLEEYRDRILLVEHRLRRIVITRELQQPFRPIFHASRESREVANALYPVRLPVHVFSNRAACWHEAVRYELALPRHDTFLFGMEWWRLRSFQPAVPAARFAGRPLPANFANLRFVFESKTCKPVEVQDPHKGFVGAFVTAELTRPLVRAIRNLVAVVHGAPREDGQTSPSTAGVHCFRKAPTYRRLHLVGEDSFRLLHDQLSFEVNAAMDWAYLGEKRDNPSYNGRAVLRQQDEWKVIVTCDNS</sequence>
<dbReference type="InterPro" id="IPR045518">
    <property type="entry name" value="2EXR"/>
</dbReference>
<evidence type="ECO:0000313" key="2">
    <source>
        <dbReference type="EMBL" id="KAK8062576.1"/>
    </source>
</evidence>
<proteinExistence type="predicted"/>
<feature type="domain" description="2EXR" evidence="1">
    <location>
        <begin position="7"/>
        <end position="79"/>
    </location>
</feature>
<accession>A0ABR1UUI5</accession>
<dbReference type="EMBL" id="JAQQWN010000010">
    <property type="protein sequence ID" value="KAK8062576.1"/>
    <property type="molecule type" value="Genomic_DNA"/>
</dbReference>
<reference evidence="2 3" key="1">
    <citation type="submission" date="2023-01" db="EMBL/GenBank/DDBJ databases">
        <title>Analysis of 21 Apiospora genomes using comparative genomics revels a genus with tremendous synthesis potential of carbohydrate active enzymes and secondary metabolites.</title>
        <authorList>
            <person name="Sorensen T."/>
        </authorList>
    </citation>
    <scope>NUCLEOTIDE SEQUENCE [LARGE SCALE GENOMIC DNA]</scope>
    <source>
        <strain evidence="2 3">CBS 114990</strain>
    </source>
</reference>
<protein>
    <recommendedName>
        <fullName evidence="1">2EXR domain-containing protein</fullName>
    </recommendedName>
</protein>
<evidence type="ECO:0000313" key="3">
    <source>
        <dbReference type="Proteomes" id="UP001433268"/>
    </source>
</evidence>
<keyword evidence="3" id="KW-1185">Reference proteome</keyword>
<dbReference type="Pfam" id="PF20150">
    <property type="entry name" value="2EXR"/>
    <property type="match status" value="1"/>
</dbReference>
<evidence type="ECO:0000259" key="1">
    <source>
        <dbReference type="Pfam" id="PF20150"/>
    </source>
</evidence>
<gene>
    <name evidence="2" type="ORF">PG997_014673</name>
</gene>
<dbReference type="GeneID" id="92052047"/>
<dbReference type="RefSeq" id="XP_066661175.1">
    <property type="nucleotide sequence ID" value="XM_066818987.1"/>
</dbReference>